<dbReference type="NCBIfam" id="TIGR01128">
    <property type="entry name" value="holA"/>
    <property type="match status" value="1"/>
</dbReference>
<dbReference type="InterPro" id="IPR027417">
    <property type="entry name" value="P-loop_NTPase"/>
</dbReference>
<proteinExistence type="inferred from homology"/>
<evidence type="ECO:0000256" key="6">
    <source>
        <dbReference type="ARBA" id="ARBA00022932"/>
    </source>
</evidence>
<comment type="caution">
    <text evidence="12">The sequence shown here is derived from an EMBL/GenBank/DDBJ whole genome shotgun (WGS) entry which is preliminary data.</text>
</comment>
<reference evidence="13" key="1">
    <citation type="journal article" date="2019" name="Int. J. Syst. Evol. Microbiol.">
        <title>The Global Catalogue of Microorganisms (GCM) 10K type strain sequencing project: providing services to taxonomists for standard genome sequencing and annotation.</title>
        <authorList>
            <consortium name="The Broad Institute Genomics Platform"/>
            <consortium name="The Broad Institute Genome Sequencing Center for Infectious Disease"/>
            <person name="Wu L."/>
            <person name="Ma J."/>
        </authorList>
    </citation>
    <scope>NUCLEOTIDE SEQUENCE [LARGE SCALE GENOMIC DNA]</scope>
    <source>
        <strain evidence="13">JCM 18720</strain>
    </source>
</reference>
<keyword evidence="3" id="KW-0808">Transferase</keyword>
<dbReference type="PANTHER" id="PTHR34388:SF1">
    <property type="entry name" value="DNA POLYMERASE III SUBUNIT DELTA"/>
    <property type="match status" value="1"/>
</dbReference>
<dbReference type="InterPro" id="IPR008921">
    <property type="entry name" value="DNA_pol3_clamp-load_cplx_C"/>
</dbReference>
<evidence type="ECO:0000313" key="12">
    <source>
        <dbReference type="EMBL" id="GAA5191628.1"/>
    </source>
</evidence>
<dbReference type="InterPro" id="IPR010372">
    <property type="entry name" value="DNA_pol3_delta_N"/>
</dbReference>
<comment type="similarity">
    <text evidence="7">Belongs to the DNA polymerase HolA subunit family.</text>
</comment>
<name>A0ABP9S7P3_9GAMM</name>
<comment type="catalytic activity">
    <reaction evidence="8">
        <text>DNA(n) + a 2'-deoxyribonucleoside 5'-triphosphate = DNA(n+1) + diphosphate</text>
        <dbReference type="Rhea" id="RHEA:22508"/>
        <dbReference type="Rhea" id="RHEA-COMP:17339"/>
        <dbReference type="Rhea" id="RHEA-COMP:17340"/>
        <dbReference type="ChEBI" id="CHEBI:33019"/>
        <dbReference type="ChEBI" id="CHEBI:61560"/>
        <dbReference type="ChEBI" id="CHEBI:173112"/>
        <dbReference type="EC" id="2.7.7.7"/>
    </reaction>
</comment>
<dbReference type="EMBL" id="BAABLF010000012">
    <property type="protein sequence ID" value="GAA5191628.1"/>
    <property type="molecule type" value="Genomic_DNA"/>
</dbReference>
<dbReference type="InterPro" id="IPR005790">
    <property type="entry name" value="DNA_polIII_delta"/>
</dbReference>
<dbReference type="PANTHER" id="PTHR34388">
    <property type="entry name" value="DNA POLYMERASE III SUBUNIT DELTA"/>
    <property type="match status" value="1"/>
</dbReference>
<keyword evidence="6" id="KW-0239">DNA-directed DNA polymerase</keyword>
<evidence type="ECO:0000256" key="4">
    <source>
        <dbReference type="ARBA" id="ARBA00022695"/>
    </source>
</evidence>
<evidence type="ECO:0000259" key="11">
    <source>
        <dbReference type="Pfam" id="PF14840"/>
    </source>
</evidence>
<dbReference type="Pfam" id="PF06144">
    <property type="entry name" value="DNA_pol3_delta"/>
    <property type="match status" value="1"/>
</dbReference>
<organism evidence="12 13">
    <name type="scientific">Ferrimonas gelatinilytica</name>
    <dbReference type="NCBI Taxonomy" id="1255257"/>
    <lineage>
        <taxon>Bacteria</taxon>
        <taxon>Pseudomonadati</taxon>
        <taxon>Pseudomonadota</taxon>
        <taxon>Gammaproteobacteria</taxon>
        <taxon>Alteromonadales</taxon>
        <taxon>Ferrimonadaceae</taxon>
        <taxon>Ferrimonas</taxon>
    </lineage>
</organism>
<keyword evidence="4" id="KW-0548">Nucleotidyltransferase</keyword>
<keyword evidence="5" id="KW-0235">DNA replication</keyword>
<evidence type="ECO:0000256" key="1">
    <source>
        <dbReference type="ARBA" id="ARBA00012417"/>
    </source>
</evidence>
<protein>
    <recommendedName>
        <fullName evidence="2 9">DNA polymerase III subunit delta</fullName>
        <ecNumber evidence="1 9">2.7.7.7</ecNumber>
    </recommendedName>
</protein>
<dbReference type="Gene3D" id="3.40.50.300">
    <property type="entry name" value="P-loop containing nucleotide triphosphate hydrolases"/>
    <property type="match status" value="1"/>
</dbReference>
<dbReference type="SUPFAM" id="SSF48019">
    <property type="entry name" value="post-AAA+ oligomerization domain-like"/>
    <property type="match status" value="1"/>
</dbReference>
<evidence type="ECO:0000313" key="13">
    <source>
        <dbReference type="Proteomes" id="UP001501600"/>
    </source>
</evidence>
<evidence type="ECO:0000259" key="10">
    <source>
        <dbReference type="Pfam" id="PF06144"/>
    </source>
</evidence>
<evidence type="ECO:0000256" key="2">
    <source>
        <dbReference type="ARBA" id="ARBA00017703"/>
    </source>
</evidence>
<feature type="domain" description="DNA polymerase III subunit delta C-terminal" evidence="11">
    <location>
        <begin position="216"/>
        <end position="331"/>
    </location>
</feature>
<evidence type="ECO:0000256" key="7">
    <source>
        <dbReference type="ARBA" id="ARBA00034754"/>
    </source>
</evidence>
<evidence type="ECO:0000256" key="3">
    <source>
        <dbReference type="ARBA" id="ARBA00022679"/>
    </source>
</evidence>
<dbReference type="Gene3D" id="1.20.272.10">
    <property type="match status" value="1"/>
</dbReference>
<accession>A0ABP9S7P3</accession>
<evidence type="ECO:0000256" key="5">
    <source>
        <dbReference type="ARBA" id="ARBA00022705"/>
    </source>
</evidence>
<feature type="domain" description="DNA polymerase III delta N-terminal" evidence="10">
    <location>
        <begin position="21"/>
        <end position="133"/>
    </location>
</feature>
<dbReference type="CDD" id="cd18138">
    <property type="entry name" value="HLD_clamp_pol_III_delta"/>
    <property type="match status" value="1"/>
</dbReference>
<dbReference type="InterPro" id="IPR032780">
    <property type="entry name" value="DNA_pol3_delt_C"/>
</dbReference>
<dbReference type="RefSeq" id="WP_345316805.1">
    <property type="nucleotide sequence ID" value="NZ_BAABLF010000012.1"/>
</dbReference>
<evidence type="ECO:0000256" key="9">
    <source>
        <dbReference type="NCBIfam" id="TIGR01128"/>
    </source>
</evidence>
<dbReference type="Gene3D" id="1.10.8.60">
    <property type="match status" value="1"/>
</dbReference>
<evidence type="ECO:0000256" key="8">
    <source>
        <dbReference type="ARBA" id="ARBA00049244"/>
    </source>
</evidence>
<dbReference type="EC" id="2.7.7.7" evidence="1 9"/>
<dbReference type="Pfam" id="PF14840">
    <property type="entry name" value="DNA_pol3_delt_C"/>
    <property type="match status" value="1"/>
</dbReference>
<dbReference type="SUPFAM" id="SSF52540">
    <property type="entry name" value="P-loop containing nucleoside triphosphate hydrolases"/>
    <property type="match status" value="1"/>
</dbReference>
<keyword evidence="13" id="KW-1185">Reference proteome</keyword>
<gene>
    <name evidence="12" type="primary">holA</name>
    <name evidence="12" type="ORF">GCM10025772_18850</name>
</gene>
<dbReference type="Proteomes" id="UP001501600">
    <property type="component" value="Unassembled WGS sequence"/>
</dbReference>
<sequence>MRIFASQLGQHLSALPPVILVLGDDILIREECRDTLRQALFQGYGVEERLSLVQGSPFDWQGLLQEAQSLSLFAQCRLIELELPNLKPGSDGSAALVELAERLQGQKETFLLLHGPKAGREQTNTKWFKALDKVGLHIQALTPEGRHYLRWLQERARRHQAQLTPDALEHFASLFEGNLLAADQALAQLGLLSDGGRIELPLLTRLLEDQSRYSVFQLTDALLAGALPRGMKMLSQLQLEGTAPTLVSWALNREWQQLGRLAAARQQGQPLPQAMKQEKIWEKRQGLYRDAMQRLDDAQIRNALAALGALERAIKQAGADEQSQWLALADLCARFDGRYRPLMEALS</sequence>